<dbReference type="RefSeq" id="WP_030032332.1">
    <property type="nucleotide sequence ID" value="NZ_BA000059.1"/>
</dbReference>
<reference evidence="1" key="1">
    <citation type="submission" date="2013-10" db="EMBL/GenBank/DDBJ databases">
        <title>Draft genome sequence of Clostridium botulinum type B strain Osaka05.</title>
        <authorList>
            <person name="Sakaguchi Y."/>
            <person name="Hosomi K."/>
            <person name="Uchiyama J."/>
            <person name="Ogura Y."/>
            <person name="Sakaguchi M."/>
            <person name="Kohda T."/>
            <person name="Mukamoto M."/>
            <person name="Misawa N."/>
            <person name="Matsuzaki S."/>
            <person name="Hayashi T."/>
            <person name="Kozaki S."/>
        </authorList>
    </citation>
    <scope>NUCLEOTIDE SEQUENCE</scope>
    <source>
        <strain evidence="1">Osaka05</strain>
    </source>
</reference>
<dbReference type="EMBL" id="BA000059">
    <property type="protein sequence ID" value="BAO05160.1"/>
    <property type="molecule type" value="Genomic_DNA"/>
</dbReference>
<sequence>MREYEVLNIKKIKFIDGGAFGEFYKLHGVKYYSVTLDIVHEDGGLKRELFDLLFYFSQNDLDKLLSSKKINYDREKHEFEMI</sequence>
<dbReference type="Proteomes" id="UP000054164">
    <property type="component" value="Unassembled WGS sequence"/>
</dbReference>
<protein>
    <submittedName>
        <fullName evidence="1">Uncharacterized protein</fullName>
    </submittedName>
</protein>
<dbReference type="HOGENOM" id="CLU_2552218_0_0_9"/>
<organism evidence="1">
    <name type="scientific">Clostridium botulinum B str. Osaka05</name>
    <dbReference type="NCBI Taxonomy" id="1407017"/>
    <lineage>
        <taxon>Bacteria</taxon>
        <taxon>Bacillati</taxon>
        <taxon>Bacillota</taxon>
        <taxon>Clostridia</taxon>
        <taxon>Eubacteriales</taxon>
        <taxon>Clostridiaceae</taxon>
        <taxon>Clostridium</taxon>
    </lineage>
</organism>
<gene>
    <name evidence="1" type="ORF">CBO05P2_135</name>
</gene>
<name>A0A060N6D5_CLOBO</name>
<proteinExistence type="predicted"/>
<evidence type="ECO:0000313" key="1">
    <source>
        <dbReference type="EMBL" id="BAO05160.1"/>
    </source>
</evidence>
<dbReference type="AlphaFoldDB" id="A0A060N6D5"/>
<accession>A0A060N6D5</accession>